<dbReference type="Proteomes" id="UP000887568">
    <property type="component" value="Unplaced"/>
</dbReference>
<comment type="similarity">
    <text evidence="1">Belongs to the GLTP family.</text>
</comment>
<keyword evidence="4" id="KW-1185">Reference proteome</keyword>
<dbReference type="GO" id="GO:0016020">
    <property type="term" value="C:membrane"/>
    <property type="evidence" value="ECO:0007669"/>
    <property type="project" value="TreeGrafter"/>
</dbReference>
<dbReference type="AlphaFoldDB" id="A0A913ZPE4"/>
<dbReference type="Gene3D" id="1.10.3520.10">
    <property type="entry name" value="Glycolipid transfer protein"/>
    <property type="match status" value="1"/>
</dbReference>
<dbReference type="OrthoDB" id="116883at2759"/>
<dbReference type="SUPFAM" id="SSF110004">
    <property type="entry name" value="Glycolipid transfer protein, GLTP"/>
    <property type="match status" value="1"/>
</dbReference>
<dbReference type="GO" id="GO:1902387">
    <property type="term" value="F:ceramide 1-phosphate binding"/>
    <property type="evidence" value="ECO:0007669"/>
    <property type="project" value="TreeGrafter"/>
</dbReference>
<dbReference type="InterPro" id="IPR014830">
    <property type="entry name" value="Glycolipid_transfer_prot_dom"/>
</dbReference>
<evidence type="ECO:0000256" key="1">
    <source>
        <dbReference type="ARBA" id="ARBA00007148"/>
    </source>
</evidence>
<dbReference type="GeneID" id="119725554"/>
<dbReference type="GO" id="GO:0005829">
    <property type="term" value="C:cytosol"/>
    <property type="evidence" value="ECO:0007669"/>
    <property type="project" value="TreeGrafter"/>
</dbReference>
<name>A0A913ZPE4_PATMI</name>
<dbReference type="RefSeq" id="XP_038052921.1">
    <property type="nucleotide sequence ID" value="XM_038196993.1"/>
</dbReference>
<feature type="domain" description="Glycolipid transfer protein" evidence="2">
    <location>
        <begin position="26"/>
        <end position="172"/>
    </location>
</feature>
<accession>A0A913ZPE4</accession>
<dbReference type="InterPro" id="IPR036497">
    <property type="entry name" value="GLTP_sf"/>
</dbReference>
<evidence type="ECO:0000313" key="3">
    <source>
        <dbReference type="EnsemblMetazoa" id="XP_038052921.1"/>
    </source>
</evidence>
<organism evidence="3 4">
    <name type="scientific">Patiria miniata</name>
    <name type="common">Bat star</name>
    <name type="synonym">Asterina miniata</name>
    <dbReference type="NCBI Taxonomy" id="46514"/>
    <lineage>
        <taxon>Eukaryota</taxon>
        <taxon>Metazoa</taxon>
        <taxon>Echinodermata</taxon>
        <taxon>Eleutherozoa</taxon>
        <taxon>Asterozoa</taxon>
        <taxon>Asteroidea</taxon>
        <taxon>Valvatacea</taxon>
        <taxon>Valvatida</taxon>
        <taxon>Asterinidae</taxon>
        <taxon>Patiria</taxon>
    </lineage>
</organism>
<sequence length="212" mass="24053">MAKRELFDFLKLQDEFRAAKTPENEILLEEYATAFIDIAGFFDLLGTAFGFVAKDLRAMVKILRAHRAEDPEHYATLQSMVAHEVSAGLTRAKPSKSGLVNGSRTVLRMHRTLNFVTRFLDRIKSMPDEGYTSTAASEEYKATLARHEPWLVQKVALLAIKTLPIRKVFLERNVKQPKEELEAMADTAIGLMREVVDITQTLFEKNDLLDLP</sequence>
<protein>
    <recommendedName>
        <fullName evidence="2">Glycolipid transfer protein domain-containing protein</fullName>
    </recommendedName>
</protein>
<dbReference type="FunFam" id="1.10.3520.10:FF:000002">
    <property type="entry name" value="Ceramide-1-phosphate transfer protein"/>
    <property type="match status" value="1"/>
</dbReference>
<proteinExistence type="inferred from homology"/>
<reference evidence="3" key="1">
    <citation type="submission" date="2022-11" db="UniProtKB">
        <authorList>
            <consortium name="EnsemblMetazoa"/>
        </authorList>
    </citation>
    <scope>IDENTIFICATION</scope>
</reference>
<evidence type="ECO:0000313" key="4">
    <source>
        <dbReference type="Proteomes" id="UP000887568"/>
    </source>
</evidence>
<evidence type="ECO:0000259" key="2">
    <source>
        <dbReference type="Pfam" id="PF08718"/>
    </source>
</evidence>
<dbReference type="OMA" id="SEYHKED"/>
<dbReference type="PANTHER" id="PTHR10219">
    <property type="entry name" value="GLYCOLIPID TRANSFER PROTEIN-RELATED"/>
    <property type="match status" value="1"/>
</dbReference>
<dbReference type="GO" id="GO:1902388">
    <property type="term" value="F:ceramide 1-phosphate transfer activity"/>
    <property type="evidence" value="ECO:0007669"/>
    <property type="project" value="TreeGrafter"/>
</dbReference>
<dbReference type="EnsemblMetazoa" id="XM_038196993.1">
    <property type="protein sequence ID" value="XP_038052921.1"/>
    <property type="gene ID" value="LOC119725554"/>
</dbReference>
<dbReference type="PANTHER" id="PTHR10219:SF43">
    <property type="entry name" value="GLYCOLIPID TRANSFER PROTEIN DOMAIN-CONTAINING PROTEIN"/>
    <property type="match status" value="1"/>
</dbReference>
<dbReference type="GO" id="GO:0032691">
    <property type="term" value="P:negative regulation of interleukin-1 beta production"/>
    <property type="evidence" value="ECO:0007669"/>
    <property type="project" value="UniProtKB-ARBA"/>
</dbReference>
<dbReference type="Pfam" id="PF08718">
    <property type="entry name" value="GLTP"/>
    <property type="match status" value="1"/>
</dbReference>